<evidence type="ECO:0008006" key="4">
    <source>
        <dbReference type="Google" id="ProtNLM"/>
    </source>
</evidence>
<reference evidence="2 3" key="1">
    <citation type="submission" date="2024-12" db="EMBL/GenBank/DDBJ databases">
        <title>Pseudomonas species isolated from Lotus nodules promote plant growth.</title>
        <authorList>
            <person name="Yu Y.-H."/>
            <person name="Kurtenbach J."/>
            <person name="Crosbie D."/>
            <person name="Brachmann A."/>
            <person name="Marin M."/>
        </authorList>
    </citation>
    <scope>NUCLEOTIDE SEQUENCE [LARGE SCALE GENOMIC DNA]</scope>
    <source>
        <strain evidence="2 3">PLb12A</strain>
    </source>
</reference>
<feature type="transmembrane region" description="Helical" evidence="1">
    <location>
        <begin position="96"/>
        <end position="116"/>
    </location>
</feature>
<name>A0ABW9HBJ0_9PSED</name>
<dbReference type="EMBL" id="JBJVNW010000010">
    <property type="protein sequence ID" value="MFM9519517.1"/>
    <property type="molecule type" value="Genomic_DNA"/>
</dbReference>
<protein>
    <recommendedName>
        <fullName evidence="4">ATP synthase protein I</fullName>
    </recommendedName>
</protein>
<accession>A0ABW9HBJ0</accession>
<feature type="transmembrane region" description="Helical" evidence="1">
    <location>
        <begin position="66"/>
        <end position="84"/>
    </location>
</feature>
<proteinExistence type="predicted"/>
<gene>
    <name evidence="2" type="ORF">ACKKH4_19995</name>
</gene>
<dbReference type="RefSeq" id="WP_409078993.1">
    <property type="nucleotide sequence ID" value="NZ_CP178857.1"/>
</dbReference>
<dbReference type="Proteomes" id="UP001631987">
    <property type="component" value="Unassembled WGS sequence"/>
</dbReference>
<keyword evidence="1" id="KW-0812">Transmembrane</keyword>
<keyword evidence="1" id="KW-1133">Transmembrane helix</keyword>
<keyword evidence="1" id="KW-0472">Membrane</keyword>
<feature type="transmembrane region" description="Helical" evidence="1">
    <location>
        <begin position="29"/>
        <end position="54"/>
    </location>
</feature>
<sequence length="147" mass="15828">MPPVVLDTPADTVHAPRAAAREVLLHARWLFGIAAAFNVAVASGLLFCQSWLAPLLGLTPAYGSKALFLDLTAMLIAVFGYAYARVAGDPQRFRPYIALGVLGKTLVVVLVFGHWLLGDIGWQLPLLASADALFSLLFLAFLRRLPA</sequence>
<feature type="transmembrane region" description="Helical" evidence="1">
    <location>
        <begin position="122"/>
        <end position="142"/>
    </location>
</feature>
<evidence type="ECO:0000313" key="2">
    <source>
        <dbReference type="EMBL" id="MFM9519517.1"/>
    </source>
</evidence>
<organism evidence="2 3">
    <name type="scientific">Pseudomonas monachiensis</name>
    <dbReference type="NCBI Taxonomy" id="3060212"/>
    <lineage>
        <taxon>Bacteria</taxon>
        <taxon>Pseudomonadati</taxon>
        <taxon>Pseudomonadota</taxon>
        <taxon>Gammaproteobacteria</taxon>
        <taxon>Pseudomonadales</taxon>
        <taxon>Pseudomonadaceae</taxon>
        <taxon>Pseudomonas</taxon>
    </lineage>
</organism>
<comment type="caution">
    <text evidence="2">The sequence shown here is derived from an EMBL/GenBank/DDBJ whole genome shotgun (WGS) entry which is preliminary data.</text>
</comment>
<evidence type="ECO:0000256" key="1">
    <source>
        <dbReference type="SAM" id="Phobius"/>
    </source>
</evidence>
<evidence type="ECO:0000313" key="3">
    <source>
        <dbReference type="Proteomes" id="UP001631987"/>
    </source>
</evidence>
<keyword evidence="3" id="KW-1185">Reference proteome</keyword>